<comment type="caution">
    <text evidence="15">The sequence shown here is derived from an EMBL/GenBank/DDBJ whole genome shotgun (WGS) entry which is preliminary data.</text>
</comment>
<feature type="compositionally biased region" description="Basic and acidic residues" evidence="11">
    <location>
        <begin position="83"/>
        <end position="96"/>
    </location>
</feature>
<dbReference type="InterPro" id="IPR036097">
    <property type="entry name" value="HisK_dim/P_sf"/>
</dbReference>
<evidence type="ECO:0000259" key="14">
    <source>
        <dbReference type="PROSITE" id="PS50885"/>
    </source>
</evidence>
<dbReference type="SUPFAM" id="SSF55874">
    <property type="entry name" value="ATPase domain of HSP90 chaperone/DNA topoisomerase II/histidine kinase"/>
    <property type="match status" value="1"/>
</dbReference>
<feature type="domain" description="HAMP" evidence="14">
    <location>
        <begin position="215"/>
        <end position="268"/>
    </location>
</feature>
<accession>A0ABN2V4F5</accession>
<evidence type="ECO:0000313" key="16">
    <source>
        <dbReference type="Proteomes" id="UP001500751"/>
    </source>
</evidence>
<evidence type="ECO:0000256" key="7">
    <source>
        <dbReference type="ARBA" id="ARBA00022777"/>
    </source>
</evidence>
<feature type="domain" description="Histidine kinase" evidence="13">
    <location>
        <begin position="276"/>
        <end position="495"/>
    </location>
</feature>
<dbReference type="InterPro" id="IPR003661">
    <property type="entry name" value="HisK_dim/P_dom"/>
</dbReference>
<dbReference type="SMART" id="SM00387">
    <property type="entry name" value="HATPase_c"/>
    <property type="match status" value="1"/>
</dbReference>
<sequence>MNLRLRVALAGGAAMITASAVAGAIEYPAIGAGMRAQLDASLVDAVRQSPDSLKDVRDKVLSGSPAAAGPTAGGSAAGSGGRVTKENRNGVEDTEKSAPPAGVPVQGYVLRVGTGLLQLVVAPVVGPSDRFTDVTPHDVDVAAGRSAAYFQDAVYGGKLYRVYTAAMPGYPDSVIRAARLESDPAPTLHALLWLLVLLTPAAGLLAAAVARLLAGRVLRPVGTLTAAVEHITSTGDLTGTVEVRGRDEVGRLGRAFTAMTVALDGTVGAQRRLVADASHELRTPLTSLVTNLELIAESPADPHTPVLADKALAQARELSGLVDDLVELARCGQAPGYTEDVRLDLLAAAVAERRNTSGAAVAVEVVAEEPVMVHGDPDALERAVGNLVDNAVKFVAAAELVAAVGSPDPPPVLVTVRHVESRAVVDVRDHGPGIPAADLPYIFDRFHRSPAARSLPGSGLGLAIVKQVAETHGGSVETVPVPDGACFRLVLPAVAVR</sequence>
<evidence type="ECO:0000256" key="6">
    <source>
        <dbReference type="ARBA" id="ARBA00022692"/>
    </source>
</evidence>
<comment type="catalytic activity">
    <reaction evidence="1">
        <text>ATP + protein L-histidine = ADP + protein N-phospho-L-histidine.</text>
        <dbReference type="EC" id="2.7.13.3"/>
    </reaction>
</comment>
<dbReference type="InterPro" id="IPR004358">
    <property type="entry name" value="Sig_transdc_His_kin-like_C"/>
</dbReference>
<dbReference type="EMBL" id="BAAAQN010000049">
    <property type="protein sequence ID" value="GAA2050339.1"/>
    <property type="molecule type" value="Genomic_DNA"/>
</dbReference>
<protein>
    <recommendedName>
        <fullName evidence="3">histidine kinase</fullName>
        <ecNumber evidence="3">2.7.13.3</ecNumber>
    </recommendedName>
</protein>
<dbReference type="InterPro" id="IPR050428">
    <property type="entry name" value="TCS_sensor_his_kinase"/>
</dbReference>
<comment type="subcellular location">
    <subcellularLocation>
        <location evidence="2">Cell membrane</location>
    </subcellularLocation>
</comment>
<dbReference type="Proteomes" id="UP001500751">
    <property type="component" value="Unassembled WGS sequence"/>
</dbReference>
<dbReference type="Gene3D" id="6.10.340.10">
    <property type="match status" value="1"/>
</dbReference>
<evidence type="ECO:0000256" key="1">
    <source>
        <dbReference type="ARBA" id="ARBA00000085"/>
    </source>
</evidence>
<dbReference type="InterPro" id="IPR036890">
    <property type="entry name" value="HATPase_C_sf"/>
</dbReference>
<gene>
    <name evidence="15" type="ORF">GCM10009839_65910</name>
</gene>
<dbReference type="InterPro" id="IPR003660">
    <property type="entry name" value="HAMP_dom"/>
</dbReference>
<keyword evidence="12" id="KW-0732">Signal</keyword>
<evidence type="ECO:0000256" key="9">
    <source>
        <dbReference type="ARBA" id="ARBA00023012"/>
    </source>
</evidence>
<dbReference type="PRINTS" id="PR00344">
    <property type="entry name" value="BCTRLSENSOR"/>
</dbReference>
<evidence type="ECO:0000256" key="3">
    <source>
        <dbReference type="ARBA" id="ARBA00012438"/>
    </source>
</evidence>
<keyword evidence="10" id="KW-0472">Membrane</keyword>
<keyword evidence="8" id="KW-1133">Transmembrane helix</keyword>
<dbReference type="RefSeq" id="WP_344669604.1">
    <property type="nucleotide sequence ID" value="NZ_BAAAQN010000049.1"/>
</dbReference>
<evidence type="ECO:0000256" key="2">
    <source>
        <dbReference type="ARBA" id="ARBA00004236"/>
    </source>
</evidence>
<dbReference type="Pfam" id="PF00672">
    <property type="entry name" value="HAMP"/>
    <property type="match status" value="1"/>
</dbReference>
<dbReference type="PROSITE" id="PS50885">
    <property type="entry name" value="HAMP"/>
    <property type="match status" value="1"/>
</dbReference>
<evidence type="ECO:0000256" key="4">
    <source>
        <dbReference type="ARBA" id="ARBA00022553"/>
    </source>
</evidence>
<proteinExistence type="predicted"/>
<keyword evidence="5" id="KW-0808">Transferase</keyword>
<feature type="compositionally biased region" description="Gly residues" evidence="11">
    <location>
        <begin position="71"/>
        <end position="81"/>
    </location>
</feature>
<dbReference type="EC" id="2.7.13.3" evidence="3"/>
<keyword evidence="7" id="KW-0418">Kinase</keyword>
<evidence type="ECO:0000256" key="5">
    <source>
        <dbReference type="ARBA" id="ARBA00022679"/>
    </source>
</evidence>
<dbReference type="PANTHER" id="PTHR45436:SF5">
    <property type="entry name" value="SENSOR HISTIDINE KINASE TRCS"/>
    <property type="match status" value="1"/>
</dbReference>
<dbReference type="SUPFAM" id="SSF47384">
    <property type="entry name" value="Homodimeric domain of signal transducing histidine kinase"/>
    <property type="match status" value="1"/>
</dbReference>
<dbReference type="InterPro" id="IPR005467">
    <property type="entry name" value="His_kinase_dom"/>
</dbReference>
<dbReference type="PROSITE" id="PS50109">
    <property type="entry name" value="HIS_KIN"/>
    <property type="match status" value="1"/>
</dbReference>
<evidence type="ECO:0000259" key="13">
    <source>
        <dbReference type="PROSITE" id="PS50109"/>
    </source>
</evidence>
<dbReference type="PANTHER" id="PTHR45436">
    <property type="entry name" value="SENSOR HISTIDINE KINASE YKOH"/>
    <property type="match status" value="1"/>
</dbReference>
<organism evidence="15 16">
    <name type="scientific">Catenulispora yoronensis</name>
    <dbReference type="NCBI Taxonomy" id="450799"/>
    <lineage>
        <taxon>Bacteria</taxon>
        <taxon>Bacillati</taxon>
        <taxon>Actinomycetota</taxon>
        <taxon>Actinomycetes</taxon>
        <taxon>Catenulisporales</taxon>
        <taxon>Catenulisporaceae</taxon>
        <taxon>Catenulispora</taxon>
    </lineage>
</organism>
<reference evidence="15 16" key="1">
    <citation type="journal article" date="2019" name="Int. J. Syst. Evol. Microbiol.">
        <title>The Global Catalogue of Microorganisms (GCM) 10K type strain sequencing project: providing services to taxonomists for standard genome sequencing and annotation.</title>
        <authorList>
            <consortium name="The Broad Institute Genomics Platform"/>
            <consortium name="The Broad Institute Genome Sequencing Center for Infectious Disease"/>
            <person name="Wu L."/>
            <person name="Ma J."/>
        </authorList>
    </citation>
    <scope>NUCLEOTIDE SEQUENCE [LARGE SCALE GENOMIC DNA]</scope>
    <source>
        <strain evidence="15 16">JCM 16014</strain>
    </source>
</reference>
<dbReference type="Gene3D" id="1.10.287.130">
    <property type="match status" value="1"/>
</dbReference>
<dbReference type="SMART" id="SM00304">
    <property type="entry name" value="HAMP"/>
    <property type="match status" value="1"/>
</dbReference>
<evidence type="ECO:0000313" key="15">
    <source>
        <dbReference type="EMBL" id="GAA2050339.1"/>
    </source>
</evidence>
<dbReference type="CDD" id="cd00075">
    <property type="entry name" value="HATPase"/>
    <property type="match status" value="1"/>
</dbReference>
<keyword evidence="4" id="KW-0597">Phosphoprotein</keyword>
<keyword evidence="16" id="KW-1185">Reference proteome</keyword>
<dbReference type="InterPro" id="IPR003594">
    <property type="entry name" value="HATPase_dom"/>
</dbReference>
<dbReference type="Pfam" id="PF00512">
    <property type="entry name" value="HisKA"/>
    <property type="match status" value="1"/>
</dbReference>
<dbReference type="CDD" id="cd00082">
    <property type="entry name" value="HisKA"/>
    <property type="match status" value="1"/>
</dbReference>
<keyword evidence="9" id="KW-0902">Two-component regulatory system</keyword>
<dbReference type="CDD" id="cd06225">
    <property type="entry name" value="HAMP"/>
    <property type="match status" value="1"/>
</dbReference>
<feature type="region of interest" description="Disordered" evidence="11">
    <location>
        <begin position="61"/>
        <end position="100"/>
    </location>
</feature>
<evidence type="ECO:0000256" key="11">
    <source>
        <dbReference type="SAM" id="MobiDB-lite"/>
    </source>
</evidence>
<dbReference type="Pfam" id="PF02518">
    <property type="entry name" value="HATPase_c"/>
    <property type="match status" value="1"/>
</dbReference>
<feature type="signal peptide" evidence="12">
    <location>
        <begin position="1"/>
        <end position="24"/>
    </location>
</feature>
<feature type="chain" id="PRO_5046136946" description="histidine kinase" evidence="12">
    <location>
        <begin position="25"/>
        <end position="497"/>
    </location>
</feature>
<evidence type="ECO:0000256" key="10">
    <source>
        <dbReference type="ARBA" id="ARBA00023136"/>
    </source>
</evidence>
<evidence type="ECO:0000256" key="12">
    <source>
        <dbReference type="SAM" id="SignalP"/>
    </source>
</evidence>
<keyword evidence="6" id="KW-0812">Transmembrane</keyword>
<evidence type="ECO:0000256" key="8">
    <source>
        <dbReference type="ARBA" id="ARBA00022989"/>
    </source>
</evidence>
<dbReference type="Gene3D" id="3.30.565.10">
    <property type="entry name" value="Histidine kinase-like ATPase, C-terminal domain"/>
    <property type="match status" value="1"/>
</dbReference>
<dbReference type="SUPFAM" id="SSF158472">
    <property type="entry name" value="HAMP domain-like"/>
    <property type="match status" value="1"/>
</dbReference>
<dbReference type="SMART" id="SM00388">
    <property type="entry name" value="HisKA"/>
    <property type="match status" value="1"/>
</dbReference>
<name>A0ABN2V4F5_9ACTN</name>